<accession>Q21TM7</accession>
<dbReference type="Pfam" id="PF05036">
    <property type="entry name" value="SPOR"/>
    <property type="match status" value="1"/>
</dbReference>
<keyword evidence="4" id="KW-1185">Reference proteome</keyword>
<dbReference type="eggNOG" id="COG3147">
    <property type="taxonomic scope" value="Bacteria"/>
</dbReference>
<dbReference type="Proteomes" id="UP000008332">
    <property type="component" value="Chromosome"/>
</dbReference>
<dbReference type="KEGG" id="rfr:Rfer_3167"/>
<dbReference type="OrthoDB" id="8912395at2"/>
<dbReference type="AlphaFoldDB" id="Q21TM7"/>
<sequence length="349" mass="36610">MTSPTTFASPDITVLDRSPENATAALYRAAIGPINSGYYVPVFVRFEAVGRAGPSWNWAASLYTLNWMIFRHLWAAAGVYVTLVLGLFLLVFGMGRLLLHGSEAVDLVLMVVCCGLSYVLPGVFGNAIFHAKSRQKMAAALSATPTLADACKRLNQQASSRQRFLRLASANLALAAIAALAYVAWPTATMRPVSPAAIPVIGNLASPVPAPVVAVQSINIDAVPTATAMPTPTPAASLVAGEPASVPAGGKLIVPLAKIVTAAASVTPQNPTTLPVTGQRYFINVGLFAKDRNARNAYAKLRAAGLPAFKQTLKGRTRVRVGPFATQVGADAAAEQIHALQLDAVVFQL</sequence>
<feature type="transmembrane region" description="Helical" evidence="1">
    <location>
        <begin position="107"/>
        <end position="129"/>
    </location>
</feature>
<feature type="domain" description="SPOR" evidence="2">
    <location>
        <begin position="275"/>
        <end position="349"/>
    </location>
</feature>
<evidence type="ECO:0000313" key="4">
    <source>
        <dbReference type="Proteomes" id="UP000008332"/>
    </source>
</evidence>
<keyword evidence="1" id="KW-1133">Transmembrane helix</keyword>
<evidence type="ECO:0000259" key="2">
    <source>
        <dbReference type="PROSITE" id="PS51724"/>
    </source>
</evidence>
<protein>
    <submittedName>
        <fullName evidence="3">Sporulation related</fullName>
    </submittedName>
</protein>
<dbReference type="RefSeq" id="WP_011465439.1">
    <property type="nucleotide sequence ID" value="NC_007908.1"/>
</dbReference>
<reference evidence="3" key="1">
    <citation type="submission" date="2006-02" db="EMBL/GenBank/DDBJ databases">
        <title>Complete sequence of Chromosome of Rhodoferax ferrireducens DSM 15236.</title>
        <authorList>
            <consortium name="US DOE Joint Genome Institute"/>
            <person name="Copeland A."/>
            <person name="Lucas S."/>
            <person name="Lapidus A."/>
            <person name="Barry K."/>
            <person name="Detter J.C."/>
            <person name="Glavina del Rio T."/>
            <person name="Hammon N."/>
            <person name="Israni S."/>
            <person name="Pitluck S."/>
            <person name="Brettin T."/>
            <person name="Bruce D."/>
            <person name="Han C."/>
            <person name="Tapia R."/>
            <person name="Gilna P."/>
            <person name="Kiss H."/>
            <person name="Schmutz J."/>
            <person name="Larimer F."/>
            <person name="Land M."/>
            <person name="Kyrpides N."/>
            <person name="Ivanova N."/>
            <person name="Richardson P."/>
        </authorList>
    </citation>
    <scope>NUCLEOTIDE SEQUENCE</scope>
    <source>
        <strain evidence="3">DSM 15236</strain>
    </source>
</reference>
<dbReference type="InterPro" id="IPR007730">
    <property type="entry name" value="SPOR-like_dom"/>
</dbReference>
<dbReference type="Gene3D" id="3.30.70.1070">
    <property type="entry name" value="Sporulation related repeat"/>
    <property type="match status" value="1"/>
</dbReference>
<dbReference type="EMBL" id="CP000267">
    <property type="protein sequence ID" value="ABD70876.1"/>
    <property type="molecule type" value="Genomic_DNA"/>
</dbReference>
<evidence type="ECO:0000313" key="3">
    <source>
        <dbReference type="EMBL" id="ABD70876.1"/>
    </source>
</evidence>
<proteinExistence type="predicted"/>
<keyword evidence="1" id="KW-0812">Transmembrane</keyword>
<dbReference type="PROSITE" id="PS51724">
    <property type="entry name" value="SPOR"/>
    <property type="match status" value="1"/>
</dbReference>
<dbReference type="InterPro" id="IPR036680">
    <property type="entry name" value="SPOR-like_sf"/>
</dbReference>
<dbReference type="GO" id="GO:0042834">
    <property type="term" value="F:peptidoglycan binding"/>
    <property type="evidence" value="ECO:0007669"/>
    <property type="project" value="InterPro"/>
</dbReference>
<dbReference type="STRING" id="338969.Rfer_3167"/>
<keyword evidence="1" id="KW-0472">Membrane</keyword>
<evidence type="ECO:0000256" key="1">
    <source>
        <dbReference type="SAM" id="Phobius"/>
    </source>
</evidence>
<feature type="transmembrane region" description="Helical" evidence="1">
    <location>
        <begin position="73"/>
        <end position="95"/>
    </location>
</feature>
<gene>
    <name evidence="3" type="ordered locus">Rfer_3167</name>
</gene>
<organism evidence="3 4">
    <name type="scientific">Albidiferax ferrireducens (strain ATCC BAA-621 / DSM 15236 / T118)</name>
    <name type="common">Rhodoferax ferrireducens</name>
    <dbReference type="NCBI Taxonomy" id="338969"/>
    <lineage>
        <taxon>Bacteria</taxon>
        <taxon>Pseudomonadati</taxon>
        <taxon>Pseudomonadota</taxon>
        <taxon>Betaproteobacteria</taxon>
        <taxon>Burkholderiales</taxon>
        <taxon>Comamonadaceae</taxon>
        <taxon>Rhodoferax</taxon>
    </lineage>
</organism>
<feature type="transmembrane region" description="Helical" evidence="1">
    <location>
        <begin position="164"/>
        <end position="185"/>
    </location>
</feature>
<dbReference type="SUPFAM" id="SSF110997">
    <property type="entry name" value="Sporulation related repeat"/>
    <property type="match status" value="1"/>
</dbReference>
<name>Q21TM7_ALBFT</name>
<dbReference type="HOGENOM" id="CLU_711135_0_0_4"/>